<dbReference type="Gene3D" id="3.30.1370.50">
    <property type="entry name" value="R3H-like domain"/>
    <property type="match status" value="1"/>
</dbReference>
<dbReference type="InterPro" id="IPR036867">
    <property type="entry name" value="R3H_dom_sf"/>
</dbReference>
<dbReference type="EMBL" id="WIQW01000021">
    <property type="protein sequence ID" value="KAF3102299.1"/>
    <property type="molecule type" value="Genomic_DNA"/>
</dbReference>
<evidence type="ECO:0000256" key="4">
    <source>
        <dbReference type="ARBA" id="ARBA00022737"/>
    </source>
</evidence>
<keyword evidence="8" id="KW-0804">Transcription</keyword>
<feature type="compositionally biased region" description="Low complexity" evidence="11">
    <location>
        <begin position="132"/>
        <end position="145"/>
    </location>
</feature>
<feature type="domain" description="PHD-type" evidence="12">
    <location>
        <begin position="275"/>
        <end position="338"/>
    </location>
</feature>
<dbReference type="SUPFAM" id="SSF82708">
    <property type="entry name" value="R3H domain"/>
    <property type="match status" value="1"/>
</dbReference>
<dbReference type="SMART" id="SM00393">
    <property type="entry name" value="R3H"/>
    <property type="match status" value="1"/>
</dbReference>
<dbReference type="GO" id="GO:0000977">
    <property type="term" value="F:RNA polymerase II transcription regulatory region sequence-specific DNA binding"/>
    <property type="evidence" value="ECO:0007669"/>
    <property type="project" value="TreeGrafter"/>
</dbReference>
<dbReference type="CDD" id="cd06008">
    <property type="entry name" value="NF-X1-zinc-finger"/>
    <property type="match status" value="5"/>
</dbReference>
<feature type="domain" description="RING-type" evidence="13">
    <location>
        <begin position="278"/>
        <end position="336"/>
    </location>
</feature>
<evidence type="ECO:0000256" key="6">
    <source>
        <dbReference type="ARBA" id="ARBA00022833"/>
    </source>
</evidence>
<dbReference type="GO" id="GO:0008270">
    <property type="term" value="F:zinc ion binding"/>
    <property type="evidence" value="ECO:0007669"/>
    <property type="project" value="UniProtKB-KW"/>
</dbReference>
<dbReference type="GO" id="GO:0005634">
    <property type="term" value="C:nucleus"/>
    <property type="evidence" value="ECO:0007669"/>
    <property type="project" value="UniProtKB-SubCell"/>
</dbReference>
<keyword evidence="3" id="KW-0479">Metal-binding</keyword>
<gene>
    <name evidence="15" type="primary">FAP1</name>
    <name evidence="15" type="ORF">TWF102_004515</name>
</gene>
<evidence type="ECO:0000259" key="12">
    <source>
        <dbReference type="PROSITE" id="PS50016"/>
    </source>
</evidence>
<feature type="region of interest" description="Disordered" evidence="11">
    <location>
        <begin position="1"/>
        <end position="262"/>
    </location>
</feature>
<evidence type="ECO:0000313" key="15">
    <source>
        <dbReference type="EMBL" id="KAF3102299.1"/>
    </source>
</evidence>
<dbReference type="InterPro" id="IPR019787">
    <property type="entry name" value="Znf_PHD-finger"/>
</dbReference>
<dbReference type="PROSITE" id="PS50089">
    <property type="entry name" value="ZF_RING_2"/>
    <property type="match status" value="1"/>
</dbReference>
<feature type="compositionally biased region" description="Low complexity" evidence="11">
    <location>
        <begin position="12"/>
        <end position="25"/>
    </location>
</feature>
<keyword evidence="5 10" id="KW-0863">Zinc-finger</keyword>
<feature type="compositionally biased region" description="Basic and acidic residues" evidence="11">
    <location>
        <begin position="89"/>
        <end position="108"/>
    </location>
</feature>
<feature type="compositionally biased region" description="Polar residues" evidence="11">
    <location>
        <begin position="74"/>
        <end position="88"/>
    </location>
</feature>
<evidence type="ECO:0000256" key="1">
    <source>
        <dbReference type="ARBA" id="ARBA00004123"/>
    </source>
</evidence>
<evidence type="ECO:0000256" key="5">
    <source>
        <dbReference type="ARBA" id="ARBA00022771"/>
    </source>
</evidence>
<evidence type="ECO:0000256" key="7">
    <source>
        <dbReference type="ARBA" id="ARBA00023015"/>
    </source>
</evidence>
<dbReference type="GO" id="GO:0000981">
    <property type="term" value="F:DNA-binding transcription factor activity, RNA polymerase II-specific"/>
    <property type="evidence" value="ECO:0007669"/>
    <property type="project" value="TreeGrafter"/>
</dbReference>
<evidence type="ECO:0000256" key="2">
    <source>
        <dbReference type="ARBA" id="ARBA00007269"/>
    </source>
</evidence>
<dbReference type="CDD" id="cd16492">
    <property type="entry name" value="RING-CH-C4HC3_NFX1-like"/>
    <property type="match status" value="1"/>
</dbReference>
<comment type="subcellular location">
    <subcellularLocation>
        <location evidence="1">Nucleus</location>
    </subcellularLocation>
</comment>
<feature type="domain" description="R3H" evidence="14">
    <location>
        <begin position="923"/>
        <end position="986"/>
    </location>
</feature>
<evidence type="ECO:0000256" key="3">
    <source>
        <dbReference type="ARBA" id="ARBA00022723"/>
    </source>
</evidence>
<sequence length="1262" mass="136434">MADFTPPPPIQSQPQSQQQPTQNQPRNRRRRTPRPPREGPQASVESLGHGSEGHATADNTHSSSSIATPAFGTAGSSRPNQSNRNSGDPSRRDRTNASSGDSRRDRESTSSSNRGNRRGGRYGQTIRHPRTGASQSQPQLQSGQGEPMGTQDQPSSTNAAARGNTARQRARRGGNFASGGRQFGGQLTRPEATNQTEEGEDGGESFTVLRPEASTSTSGQPSTGNAQPTIVIESTTPSSSTTKPRRHRGAHKPPATLREAETLTTRIHTEISAGEYECMICYSSVTRKSKIWDCTTCYAVFHLHCIKKWAKQALDVPSASNDEIVPQRTWRCPGCQSTSTEAPDRYTCWCGKTDSPEVARFVPPHSCGQTCNKPREPLAGKTNACPHGCDLQCHAGPCPPCGAMGPQQPCFCGKEVSVKRCLDTNYENGWSCGQVCGDVMPCGEHFCERGCHGGVCGGCEVVEVLKCYCGETEKGIKCCDKLVGKASREVVDGEEKSWEGFWKCERVCGKLFDCGEHRCEKGCHSTEEEEPHCPFSPDVIKFCPCGKTELGEDRKREKCTDPIPHCNEVCGKVLPCGHECQQICHTGDCGLCRKTVDIFCRCGKTGSPSLCLQGDQGEKPMCRRVCHTTLNCLRHECGERCCSGEQKAKERMAAKKKVNVRGRTEDFEPEHICTRVCGKPLKCGSHDCSALCHRGACGSCLEASFDELACHCGRTRIMPPVPCGTKPPSCRFPCQRSKPCGHPNPTDHLCHLDDEACPNCPYLVQKRCVCGRTVIKNQPCYRDSVSCGQTCGLPLSCGSHICLKTCHAEGGCQEPCTQTCKKSRPLCGHDCQEACHAPFACSVNIPCAAKVTTSCPCGNVKQEVTCNTSMNNQHPKRPEIKCIDDCRRRQLAAAFNVDLEKKAAEEAINAYSDETLQFYIDNKVWCAGIEKMMREFCEDSGKVRLAFKPMKTHFRGFIHGLAEDYGLDSESQDPEPYRSVVVMKNGTWQMPIRVLADAVKVRRQEAALAAASSSVNATANGIQQLRKTTGLPAVNAILLSGLRVGLLTSELEKELAGVLRQGTLRFGIRWYGDEEVLLEPLPSSFSTEEVEVELGNVRGLVRRHCVVNRIASSVDLCYVGRDGKVTGKEGQGWNVVSVGKGIKAAAPPGPQTARSYANLFGVLQQGGSAGSKGLTIKSDVGQRKDKVMSPVLPKEEPVDDWLEAVEAEEKAAASAAVSAAASGGEDNGGELSADEDGKEDVATTSTITIVGTSDGTGTSTTA</sequence>
<evidence type="ECO:0000313" key="16">
    <source>
        <dbReference type="Proteomes" id="UP000475325"/>
    </source>
</evidence>
<name>A0A7C8JGJ2_ORBOL</name>
<feature type="region of interest" description="Disordered" evidence="11">
    <location>
        <begin position="1215"/>
        <end position="1262"/>
    </location>
</feature>
<reference evidence="15 16" key="1">
    <citation type="submission" date="2019-06" db="EMBL/GenBank/DDBJ databases">
        <authorList>
            <person name="Palmer J.M."/>
        </authorList>
    </citation>
    <scope>NUCLEOTIDE SEQUENCE [LARGE SCALE GENOMIC DNA]</scope>
    <source>
        <strain evidence="15 16">TWF102</strain>
    </source>
</reference>
<keyword evidence="4" id="KW-0677">Repeat</keyword>
<dbReference type="PROSITE" id="PS51061">
    <property type="entry name" value="R3H"/>
    <property type="match status" value="1"/>
</dbReference>
<dbReference type="PANTHER" id="PTHR12360">
    <property type="entry name" value="NUCLEAR TRANSCRIPTION FACTOR, X-BOX BINDING 1 NFX1"/>
    <property type="match status" value="1"/>
</dbReference>
<evidence type="ECO:0000256" key="10">
    <source>
        <dbReference type="PROSITE-ProRule" id="PRU00175"/>
    </source>
</evidence>
<proteinExistence type="inferred from homology"/>
<dbReference type="AlphaFoldDB" id="A0A7C8JGJ2"/>
<accession>A0A7C8JGJ2</accession>
<keyword evidence="6" id="KW-0862">Zinc</keyword>
<evidence type="ECO:0000259" key="13">
    <source>
        <dbReference type="PROSITE" id="PS50089"/>
    </source>
</evidence>
<keyword evidence="9" id="KW-0539">Nucleus</keyword>
<dbReference type="PROSITE" id="PS50016">
    <property type="entry name" value="ZF_PHD_2"/>
    <property type="match status" value="1"/>
</dbReference>
<keyword evidence="7" id="KW-0805">Transcription regulation</keyword>
<evidence type="ECO:0000259" key="14">
    <source>
        <dbReference type="PROSITE" id="PS51061"/>
    </source>
</evidence>
<feature type="compositionally biased region" description="Polar residues" evidence="11">
    <location>
        <begin position="150"/>
        <end position="159"/>
    </location>
</feature>
<dbReference type="InterPro" id="IPR034078">
    <property type="entry name" value="NFX1_fam"/>
</dbReference>
<dbReference type="InterPro" id="IPR001841">
    <property type="entry name" value="Znf_RING"/>
</dbReference>
<feature type="compositionally biased region" description="Pro residues" evidence="11">
    <location>
        <begin position="1"/>
        <end position="11"/>
    </location>
</feature>
<comment type="similarity">
    <text evidence="2">Belongs to the NFX1 family.</text>
</comment>
<protein>
    <submittedName>
        <fullName evidence="15">FKBP12-associated protein</fullName>
    </submittedName>
</protein>
<evidence type="ECO:0000256" key="9">
    <source>
        <dbReference type="ARBA" id="ARBA00023242"/>
    </source>
</evidence>
<feature type="compositionally biased region" description="Low complexity" evidence="11">
    <location>
        <begin position="1243"/>
        <end position="1262"/>
    </location>
</feature>
<dbReference type="InterPro" id="IPR001374">
    <property type="entry name" value="R3H_dom"/>
</dbReference>
<feature type="compositionally biased region" description="Polar residues" evidence="11">
    <location>
        <begin position="213"/>
        <end position="228"/>
    </location>
</feature>
<feature type="compositionally biased region" description="Polar residues" evidence="11">
    <location>
        <begin position="57"/>
        <end position="67"/>
    </location>
</feature>
<organism evidence="15 16">
    <name type="scientific">Orbilia oligospora</name>
    <name type="common">Nematode-trapping fungus</name>
    <name type="synonym">Arthrobotrys oligospora</name>
    <dbReference type="NCBI Taxonomy" id="2813651"/>
    <lineage>
        <taxon>Eukaryota</taxon>
        <taxon>Fungi</taxon>
        <taxon>Dikarya</taxon>
        <taxon>Ascomycota</taxon>
        <taxon>Pezizomycotina</taxon>
        <taxon>Orbiliomycetes</taxon>
        <taxon>Orbiliales</taxon>
        <taxon>Orbiliaceae</taxon>
        <taxon>Orbilia</taxon>
    </lineage>
</organism>
<dbReference type="PANTHER" id="PTHR12360:SF12">
    <property type="entry name" value="TRANSCRIPTIONAL REPRESSOR NF-X1"/>
    <property type="match status" value="1"/>
</dbReference>
<dbReference type="Proteomes" id="UP000475325">
    <property type="component" value="Unassembled WGS sequence"/>
</dbReference>
<comment type="caution">
    <text evidence="15">The sequence shown here is derived from an EMBL/GenBank/DDBJ whole genome shotgun (WGS) entry which is preliminary data.</text>
</comment>
<dbReference type="GO" id="GO:0000122">
    <property type="term" value="P:negative regulation of transcription by RNA polymerase II"/>
    <property type="evidence" value="ECO:0007669"/>
    <property type="project" value="TreeGrafter"/>
</dbReference>
<feature type="compositionally biased region" description="Low complexity" evidence="11">
    <location>
        <begin position="1215"/>
        <end position="1224"/>
    </location>
</feature>
<dbReference type="Pfam" id="PF01422">
    <property type="entry name" value="zf-NF-X1"/>
    <property type="match status" value="7"/>
</dbReference>
<dbReference type="InterPro" id="IPR000967">
    <property type="entry name" value="Znf_NFX1"/>
</dbReference>
<dbReference type="Pfam" id="PF01424">
    <property type="entry name" value="R3H"/>
    <property type="match status" value="1"/>
</dbReference>
<evidence type="ECO:0000256" key="11">
    <source>
        <dbReference type="SAM" id="MobiDB-lite"/>
    </source>
</evidence>
<evidence type="ECO:0000256" key="8">
    <source>
        <dbReference type="ARBA" id="ARBA00023163"/>
    </source>
</evidence>
<dbReference type="SMART" id="SM00438">
    <property type="entry name" value="ZnF_NFX"/>
    <property type="match status" value="7"/>
</dbReference>